<reference evidence="2 3" key="1">
    <citation type="submission" date="2016-06" db="EMBL/GenBank/DDBJ databases">
        <authorList>
            <person name="Olsen C.W."/>
            <person name="Carey S."/>
            <person name="Hinshaw L."/>
            <person name="Karasin A.I."/>
        </authorList>
    </citation>
    <scope>NUCLEOTIDE SEQUENCE [LARGE SCALE GENOMIC DNA]</scope>
    <source>
        <strain evidence="2 3">LZ-22</strain>
    </source>
</reference>
<accession>A0A1G6I948</accession>
<dbReference type="AlphaFoldDB" id="A0A1G6I948"/>
<keyword evidence="3" id="KW-1185">Reference proteome</keyword>
<dbReference type="RefSeq" id="WP_092613604.1">
    <property type="nucleotide sequence ID" value="NZ_FMYF01000015.1"/>
</dbReference>
<name>A0A1G6I948_9ACTN</name>
<protein>
    <submittedName>
        <fullName evidence="2">Uncharacterized protein</fullName>
    </submittedName>
</protein>
<gene>
    <name evidence="2" type="ORF">GA0111570_1152</name>
</gene>
<evidence type="ECO:0000313" key="3">
    <source>
        <dbReference type="Proteomes" id="UP000199086"/>
    </source>
</evidence>
<dbReference type="Proteomes" id="UP000199086">
    <property type="component" value="Unassembled WGS sequence"/>
</dbReference>
<evidence type="ECO:0000313" key="2">
    <source>
        <dbReference type="EMBL" id="SDC03079.1"/>
    </source>
</evidence>
<sequence length="344" mass="38382">MSNTSDELAYERVINRKYLQYVENKPDYPIYGVRKRPRNWGPLTGRVSFLQSGPDDDAEFYIGPEQATWEGVEVVSWAAPAAQAFFTSDRRWNGQYIRVRRRFNSNQDYVIGYSDEWVMRKNAAPFPRPKKRRALVRPNGSSVQSGGDRPDPAERPMPSAAELEAVRLAESEQNNANRADYLLQVMQAPRQDTLGPVLSTLQPEQYELVTADPATSLTVQGFAGTGKSIIATHRAAWLTHPDREGPAVHDLLLVGPSLVWADHMEPAVRGLLAGDAWVETRTLGELIMDLIGLPPDYADTVSAWDVGPIITKFATLVIREVVNEYSLHWGPSVVWSGAGGLIRR</sequence>
<dbReference type="STRING" id="1577474.GA0111570_1152"/>
<organism evidence="2 3">
    <name type="scientific">Raineyella antarctica</name>
    <dbReference type="NCBI Taxonomy" id="1577474"/>
    <lineage>
        <taxon>Bacteria</taxon>
        <taxon>Bacillati</taxon>
        <taxon>Actinomycetota</taxon>
        <taxon>Actinomycetes</taxon>
        <taxon>Propionibacteriales</taxon>
        <taxon>Propionibacteriaceae</taxon>
        <taxon>Raineyella</taxon>
    </lineage>
</organism>
<dbReference type="Gene3D" id="3.40.50.300">
    <property type="entry name" value="P-loop containing nucleotide triphosphate hydrolases"/>
    <property type="match status" value="1"/>
</dbReference>
<feature type="region of interest" description="Disordered" evidence="1">
    <location>
        <begin position="128"/>
        <end position="158"/>
    </location>
</feature>
<proteinExistence type="predicted"/>
<dbReference type="EMBL" id="FMYF01000015">
    <property type="protein sequence ID" value="SDC03079.1"/>
    <property type="molecule type" value="Genomic_DNA"/>
</dbReference>
<evidence type="ECO:0000256" key="1">
    <source>
        <dbReference type="SAM" id="MobiDB-lite"/>
    </source>
</evidence>
<dbReference type="OrthoDB" id="5793358at2"/>
<dbReference type="SUPFAM" id="SSF52540">
    <property type="entry name" value="P-loop containing nucleoside triphosphate hydrolases"/>
    <property type="match status" value="1"/>
</dbReference>
<dbReference type="InterPro" id="IPR027417">
    <property type="entry name" value="P-loop_NTPase"/>
</dbReference>